<evidence type="ECO:0000313" key="11">
    <source>
        <dbReference type="Proteomes" id="UP000014760"/>
    </source>
</evidence>
<evidence type="ECO:0000313" key="9">
    <source>
        <dbReference type="EMBL" id="ELU13015.1"/>
    </source>
</evidence>
<evidence type="ECO:0000256" key="6">
    <source>
        <dbReference type="PROSITE-ProRule" id="PRU01331"/>
    </source>
</evidence>
<reference evidence="10" key="3">
    <citation type="submission" date="2015-06" db="UniProtKB">
        <authorList>
            <consortium name="EnsemblMetazoa"/>
        </authorList>
    </citation>
    <scope>IDENTIFICATION</scope>
</reference>
<comment type="function">
    <text evidence="2">May act as a component of the cytoskeleton or as a chaperone for the reorganization of intermediate filament proteins during terminal differentiation in the lens. Does not seem to have enzymatic activity.</text>
</comment>
<evidence type="ECO:0000256" key="1">
    <source>
        <dbReference type="ARBA" id="ARBA00009897"/>
    </source>
</evidence>
<evidence type="ECO:0000259" key="8">
    <source>
        <dbReference type="PROSITE" id="PS51987"/>
    </source>
</evidence>
<evidence type="ECO:0000313" key="10">
    <source>
        <dbReference type="EnsemblMetazoa" id="CapteP114584"/>
    </source>
</evidence>
<evidence type="ECO:0000256" key="3">
    <source>
        <dbReference type="ARBA" id="ARBA00038790"/>
    </source>
</evidence>
<dbReference type="GO" id="GO:0004356">
    <property type="term" value="F:glutamine synthetase activity"/>
    <property type="evidence" value="ECO:0007669"/>
    <property type="project" value="InterPro"/>
</dbReference>
<dbReference type="STRING" id="283909.R7VBD8"/>
<reference evidence="11" key="1">
    <citation type="submission" date="2012-12" db="EMBL/GenBank/DDBJ databases">
        <authorList>
            <person name="Hellsten U."/>
            <person name="Grimwood J."/>
            <person name="Chapman J.A."/>
            <person name="Shapiro H."/>
            <person name="Aerts A."/>
            <person name="Otillar R.P."/>
            <person name="Terry A.Y."/>
            <person name="Boore J.L."/>
            <person name="Simakov O."/>
            <person name="Marletaz F."/>
            <person name="Cho S.-J."/>
            <person name="Edsinger-Gonzales E."/>
            <person name="Havlak P."/>
            <person name="Kuo D.-H."/>
            <person name="Larsson T."/>
            <person name="Lv J."/>
            <person name="Arendt D."/>
            <person name="Savage R."/>
            <person name="Osoegawa K."/>
            <person name="de Jong P."/>
            <person name="Lindberg D.R."/>
            <person name="Seaver E.C."/>
            <person name="Weisblat D.A."/>
            <person name="Putnam N.H."/>
            <person name="Grigoriev I.V."/>
            <person name="Rokhsar D.S."/>
        </authorList>
    </citation>
    <scope>NUCLEOTIDE SEQUENCE</scope>
    <source>
        <strain evidence="11">I ESC-2004</strain>
    </source>
</reference>
<evidence type="ECO:0000256" key="2">
    <source>
        <dbReference type="ARBA" id="ARBA00037583"/>
    </source>
</evidence>
<dbReference type="SUPFAM" id="SSF55931">
    <property type="entry name" value="Glutamine synthetase/guanido kinase"/>
    <property type="match status" value="1"/>
</dbReference>
<comment type="similarity">
    <text evidence="1 6 7">Belongs to the glutamine synthetase family.</text>
</comment>
<dbReference type="PROSITE" id="PS51987">
    <property type="entry name" value="GS_CATALYTIC"/>
    <property type="match status" value="1"/>
</dbReference>
<dbReference type="PANTHER" id="PTHR43407">
    <property type="entry name" value="GLUTAMINE SYNTHETASE"/>
    <property type="match status" value="1"/>
</dbReference>
<dbReference type="InterPro" id="IPR014746">
    <property type="entry name" value="Gln_synth/guanido_kin_cat_dom"/>
</dbReference>
<accession>R7VBD8</accession>
<organism evidence="9">
    <name type="scientific">Capitella teleta</name>
    <name type="common">Polychaete worm</name>
    <dbReference type="NCBI Taxonomy" id="283909"/>
    <lineage>
        <taxon>Eukaryota</taxon>
        <taxon>Metazoa</taxon>
        <taxon>Spiralia</taxon>
        <taxon>Lophotrochozoa</taxon>
        <taxon>Annelida</taxon>
        <taxon>Polychaeta</taxon>
        <taxon>Sedentaria</taxon>
        <taxon>Scolecida</taxon>
        <taxon>Capitellidae</taxon>
        <taxon>Capitella</taxon>
    </lineage>
</organism>
<dbReference type="PANTHER" id="PTHR43407:SF1">
    <property type="entry name" value="LENGSIN"/>
    <property type="match status" value="1"/>
</dbReference>
<dbReference type="InterPro" id="IPR036651">
    <property type="entry name" value="Gln_synt_N_sf"/>
</dbReference>
<evidence type="ECO:0000256" key="5">
    <source>
        <dbReference type="ARBA" id="ARBA00042675"/>
    </source>
</evidence>
<gene>
    <name evidence="9" type="ORF">CAPTEDRAFT_114584</name>
</gene>
<dbReference type="Gene3D" id="3.10.20.70">
    <property type="entry name" value="Glutamine synthetase, N-terminal domain"/>
    <property type="match status" value="1"/>
</dbReference>
<dbReference type="AlphaFoldDB" id="R7VBD8"/>
<dbReference type="HOGENOM" id="CLU_017290_0_2_1"/>
<proteinExistence type="inferred from homology"/>
<comment type="subunit">
    <text evidence="3">Dodecamer. Interacts with BFSP2 and VIM.</text>
</comment>
<protein>
    <recommendedName>
        <fullName evidence="4">Lengsin</fullName>
    </recommendedName>
    <alternativeName>
        <fullName evidence="5">Glutamate-ammonia ligase domain-containing protein 1</fullName>
    </alternativeName>
</protein>
<dbReference type="SUPFAM" id="SSF54368">
    <property type="entry name" value="Glutamine synthetase, N-terminal domain"/>
    <property type="match status" value="1"/>
</dbReference>
<evidence type="ECO:0000256" key="4">
    <source>
        <dbReference type="ARBA" id="ARBA00039404"/>
    </source>
</evidence>
<dbReference type="EMBL" id="KB295566">
    <property type="protein sequence ID" value="ELU13015.1"/>
    <property type="molecule type" value="Genomic_DNA"/>
</dbReference>
<dbReference type="GO" id="GO:0005737">
    <property type="term" value="C:cytoplasm"/>
    <property type="evidence" value="ECO:0007669"/>
    <property type="project" value="TreeGrafter"/>
</dbReference>
<dbReference type="EnsemblMetazoa" id="CapteT114584">
    <property type="protein sequence ID" value="CapteP114584"/>
    <property type="gene ID" value="CapteG114584"/>
</dbReference>
<dbReference type="Gene3D" id="3.30.590.10">
    <property type="entry name" value="Glutamine synthetase/guanido kinase, catalytic domain"/>
    <property type="match status" value="1"/>
</dbReference>
<dbReference type="OrthoDB" id="77835at2759"/>
<dbReference type="Proteomes" id="UP000014760">
    <property type="component" value="Unassembled WGS sequence"/>
</dbReference>
<dbReference type="OMA" id="CNPGQHE"/>
<dbReference type="Pfam" id="PF00120">
    <property type="entry name" value="Gln-synt_C"/>
    <property type="match status" value="1"/>
</dbReference>
<evidence type="ECO:0000256" key="7">
    <source>
        <dbReference type="RuleBase" id="RU000384"/>
    </source>
</evidence>
<dbReference type="SMART" id="SM01230">
    <property type="entry name" value="Gln-synt_C"/>
    <property type="match status" value="1"/>
</dbReference>
<dbReference type="EMBL" id="AMQN01005272">
    <property type="status" value="NOT_ANNOTATED_CDS"/>
    <property type="molecule type" value="Genomic_DNA"/>
</dbReference>
<dbReference type="GO" id="GO:0006542">
    <property type="term" value="P:glutamine biosynthetic process"/>
    <property type="evidence" value="ECO:0007669"/>
    <property type="project" value="InterPro"/>
</dbReference>
<dbReference type="InterPro" id="IPR008146">
    <property type="entry name" value="Gln_synth_cat_dom"/>
</dbReference>
<reference evidence="9 11" key="2">
    <citation type="journal article" date="2013" name="Nature">
        <title>Insights into bilaterian evolution from three spiralian genomes.</title>
        <authorList>
            <person name="Simakov O."/>
            <person name="Marletaz F."/>
            <person name="Cho S.J."/>
            <person name="Edsinger-Gonzales E."/>
            <person name="Havlak P."/>
            <person name="Hellsten U."/>
            <person name="Kuo D.H."/>
            <person name="Larsson T."/>
            <person name="Lv J."/>
            <person name="Arendt D."/>
            <person name="Savage R."/>
            <person name="Osoegawa K."/>
            <person name="de Jong P."/>
            <person name="Grimwood J."/>
            <person name="Chapman J.A."/>
            <person name="Shapiro H."/>
            <person name="Aerts A."/>
            <person name="Otillar R.P."/>
            <person name="Terry A.Y."/>
            <person name="Boore J.L."/>
            <person name="Grigoriev I.V."/>
            <person name="Lindberg D.R."/>
            <person name="Seaver E.C."/>
            <person name="Weisblat D.A."/>
            <person name="Putnam N.H."/>
            <person name="Rokhsar D.S."/>
        </authorList>
    </citation>
    <scope>NUCLEOTIDE SEQUENCE</scope>
    <source>
        <strain evidence="9 11">I ESC-2004</strain>
    </source>
</reference>
<keyword evidence="11" id="KW-1185">Reference proteome</keyword>
<dbReference type="GO" id="GO:0016020">
    <property type="term" value="C:membrane"/>
    <property type="evidence" value="ECO:0007669"/>
    <property type="project" value="TreeGrafter"/>
</dbReference>
<sequence length="439" mass="49824">MESYYSCDFVRFVFPDTHGVSRSKVIPREELHDAYTNGIGIASSEYTHRRRGEPVGSMFAHVDLEHVAKSFTLKAVEGSFRVVPWSGDGKYSVGEVLGEPSEADEADRVLNTRYIARKQLDRLRENGYQLLSAFEMEQVFMDDASMQPIFNGSDYLSSFAIFQQEKLIFDIKTQMKRYGVPLTSISAELSPGQVEYTMKPSYDIDCPDQCFRAREGLQEICHQKGILCSFMTVAEKSANPSGYHFNHSLWTADGQSAFFDDKNSDKMSQLARYWIGGLQKHSRAMTALVCPTVNCYRRLNRKFSISHNGWALESRWQTYRMKSGTPNSTYLENRLPSSSANPYLVLAATVAAGLDGILKKIDPVQSDVSKEGLQELPNSLAEALEALEEDEVMVNAIGSEFIKLFCLLKRHHDLVEMDGVDVKDDRPEDYKRECQFYQR</sequence>
<name>R7VBD8_CAPTE</name>
<feature type="domain" description="GS catalytic" evidence="8">
    <location>
        <begin position="112"/>
        <end position="439"/>
    </location>
</feature>